<comment type="caution">
    <text evidence="1">The sequence shown here is derived from an EMBL/GenBank/DDBJ whole genome shotgun (WGS) entry which is preliminary data.</text>
</comment>
<dbReference type="RefSeq" id="WP_101267343.1">
    <property type="nucleotide sequence ID" value="NZ_NWTK01000008.1"/>
</dbReference>
<organism evidence="1 2">
    <name type="scientific">Thalassospira marina</name>
    <dbReference type="NCBI Taxonomy" id="2048283"/>
    <lineage>
        <taxon>Bacteria</taxon>
        <taxon>Pseudomonadati</taxon>
        <taxon>Pseudomonadota</taxon>
        <taxon>Alphaproteobacteria</taxon>
        <taxon>Rhodospirillales</taxon>
        <taxon>Thalassospiraceae</taxon>
        <taxon>Thalassospira</taxon>
    </lineage>
</organism>
<sequence length="93" mass="10311">MCKATLTAFCWRTGKIEFGTSVPEGAMAIMTGPASEITDEITSKSRLAYDGKTLLVPGIPEAPSAEHAKAALDRFVEWVHKCRERREARQCKR</sequence>
<dbReference type="Proteomes" id="UP000233597">
    <property type="component" value="Unassembled WGS sequence"/>
</dbReference>
<proteinExistence type="predicted"/>
<evidence type="ECO:0000313" key="1">
    <source>
        <dbReference type="EMBL" id="PKR53535.1"/>
    </source>
</evidence>
<reference evidence="1 2" key="1">
    <citation type="submission" date="2017-09" db="EMBL/GenBank/DDBJ databases">
        <title>Biodiversity and function of Thalassospira species in the particle-attached aromatic-hydrocarbon-degrading consortia from the surface seawater of the South China Sea.</title>
        <authorList>
            <person name="Dong C."/>
            <person name="Liu R."/>
            <person name="Shao Z."/>
        </authorList>
    </citation>
    <scope>NUCLEOTIDE SEQUENCE [LARGE SCALE GENOMIC DNA]</scope>
    <source>
        <strain evidence="1 2">CSC1P2</strain>
    </source>
</reference>
<name>A0A2N3KSM1_9PROT</name>
<accession>A0A2N3KSM1</accession>
<dbReference type="AlphaFoldDB" id="A0A2N3KSM1"/>
<gene>
    <name evidence="1" type="ORF">COO20_13425</name>
</gene>
<dbReference type="EMBL" id="NWTK01000008">
    <property type="protein sequence ID" value="PKR53535.1"/>
    <property type="molecule type" value="Genomic_DNA"/>
</dbReference>
<protein>
    <submittedName>
        <fullName evidence="1">Host nuclease inhibitor protein</fullName>
    </submittedName>
</protein>
<evidence type="ECO:0000313" key="2">
    <source>
        <dbReference type="Proteomes" id="UP000233597"/>
    </source>
</evidence>
<dbReference type="OrthoDB" id="6431873at2"/>